<reference evidence="1" key="1">
    <citation type="submission" date="2016-10" db="EMBL/GenBank/DDBJ databases">
        <title>Sequence of Gallionella enrichment culture.</title>
        <authorList>
            <person name="Poehlein A."/>
            <person name="Muehling M."/>
            <person name="Daniel R."/>
        </authorList>
    </citation>
    <scope>NUCLEOTIDE SEQUENCE</scope>
</reference>
<dbReference type="AlphaFoldDB" id="A0A1J5QFX4"/>
<accession>A0A1J5QFX4</accession>
<comment type="caution">
    <text evidence="1">The sequence shown here is derived from an EMBL/GenBank/DDBJ whole genome shotgun (WGS) entry which is preliminary data.</text>
</comment>
<proteinExistence type="predicted"/>
<dbReference type="EMBL" id="MLJW01000804">
    <property type="protein sequence ID" value="OIQ82438.1"/>
    <property type="molecule type" value="Genomic_DNA"/>
</dbReference>
<sequence>MHAPALLLAALVLACSACSVPLAPRADAALAAELRSTNRDAQVLLQQLRAPSPGPCAARGANYADLIGRLRALEMQASARELPPASLLARLEGRIDADPAFSAQPSARALRGAASTLEQMQLADCAGRLHGAALSAFVAQADIFLEQALAYEAMLER</sequence>
<evidence type="ECO:0000313" key="1">
    <source>
        <dbReference type="EMBL" id="OIQ82438.1"/>
    </source>
</evidence>
<name>A0A1J5QFX4_9ZZZZ</name>
<protein>
    <submittedName>
        <fullName evidence="1">Uncharacterized protein</fullName>
    </submittedName>
</protein>
<gene>
    <name evidence="1" type="ORF">GALL_357710</name>
</gene>
<organism evidence="1">
    <name type="scientific">mine drainage metagenome</name>
    <dbReference type="NCBI Taxonomy" id="410659"/>
    <lineage>
        <taxon>unclassified sequences</taxon>
        <taxon>metagenomes</taxon>
        <taxon>ecological metagenomes</taxon>
    </lineage>
</organism>